<dbReference type="SUPFAM" id="SSF52141">
    <property type="entry name" value="Uracil-DNA glycosylase-like"/>
    <property type="match status" value="1"/>
</dbReference>
<evidence type="ECO:0000313" key="1">
    <source>
        <dbReference type="EMBL" id="SHG85386.1"/>
    </source>
</evidence>
<dbReference type="Proteomes" id="UP000199758">
    <property type="component" value="Unassembled WGS sequence"/>
</dbReference>
<sequence>MGVADLMRFAKVQLASLMSINGAILYSSHKTLKLGPIYLLGLNPGGNPNDHPTSTIANAIDELATREKNSYVEERWQYRCANRNKAASPLQKRIIYLLAGLGCDPKEVCASNLIFVRSVDASGCGYPSYADICWPVHEKIIEMVKPKLIIAYGNSGVSPYAYLRSISGHRTPETYQPAGHGNWQCKAFKWNRANGDDIAVVGLPHLSRYKIDKISNENEVVRWIRRYADL</sequence>
<gene>
    <name evidence="1" type="ORF">SAMN04488068_1667</name>
</gene>
<accession>A0A1M5N708</accession>
<organism evidence="1 2">
    <name type="scientific">Hydrocarboniphaga daqingensis</name>
    <dbReference type="NCBI Taxonomy" id="490188"/>
    <lineage>
        <taxon>Bacteria</taxon>
        <taxon>Pseudomonadati</taxon>
        <taxon>Pseudomonadota</taxon>
        <taxon>Gammaproteobacteria</taxon>
        <taxon>Nevskiales</taxon>
        <taxon>Nevskiaceae</taxon>
        <taxon>Hydrocarboniphaga</taxon>
    </lineage>
</organism>
<dbReference type="AlphaFoldDB" id="A0A1M5N708"/>
<dbReference type="EMBL" id="FQWZ01000003">
    <property type="protein sequence ID" value="SHG85386.1"/>
    <property type="molecule type" value="Genomic_DNA"/>
</dbReference>
<keyword evidence="2" id="KW-1185">Reference proteome</keyword>
<name>A0A1M5N708_9GAMM</name>
<proteinExistence type="predicted"/>
<reference evidence="1 2" key="1">
    <citation type="submission" date="2016-11" db="EMBL/GenBank/DDBJ databases">
        <authorList>
            <person name="Jaros S."/>
            <person name="Januszkiewicz K."/>
            <person name="Wedrychowicz H."/>
        </authorList>
    </citation>
    <scope>NUCLEOTIDE SEQUENCE [LARGE SCALE GENOMIC DNA]</scope>
    <source>
        <strain evidence="1 2">CGMCC 1.7049</strain>
    </source>
</reference>
<dbReference type="STRING" id="490188.SAMN04488068_1667"/>
<protein>
    <recommendedName>
        <fullName evidence="3">Uracil DNA glycosylase superfamily protein</fullName>
    </recommendedName>
</protein>
<dbReference type="RefSeq" id="WP_072896407.1">
    <property type="nucleotide sequence ID" value="NZ_FQWZ01000003.1"/>
</dbReference>
<evidence type="ECO:0008006" key="3">
    <source>
        <dbReference type="Google" id="ProtNLM"/>
    </source>
</evidence>
<dbReference type="InterPro" id="IPR036895">
    <property type="entry name" value="Uracil-DNA_glycosylase-like_sf"/>
</dbReference>
<evidence type="ECO:0000313" key="2">
    <source>
        <dbReference type="Proteomes" id="UP000199758"/>
    </source>
</evidence>